<evidence type="ECO:0000256" key="2">
    <source>
        <dbReference type="ARBA" id="ARBA00022475"/>
    </source>
</evidence>
<dbReference type="SUPFAM" id="SSF109998">
    <property type="entry name" value="Triger factor/SurA peptide-binding domain-like"/>
    <property type="match status" value="1"/>
</dbReference>
<reference evidence="14 15" key="1">
    <citation type="journal article" date="2019" name="Int. J. Syst. Evol. Microbiol.">
        <title>The Global Catalogue of Microorganisms (GCM) 10K type strain sequencing project: providing services to taxonomists for standard genome sequencing and annotation.</title>
        <authorList>
            <consortium name="The Broad Institute Genomics Platform"/>
            <consortium name="The Broad Institute Genome Sequencing Center for Infectious Disease"/>
            <person name="Wu L."/>
            <person name="Ma J."/>
        </authorList>
    </citation>
    <scope>NUCLEOTIDE SEQUENCE [LARGE SCALE GENOMIC DNA]</scope>
    <source>
        <strain evidence="14 15">JCM 16231</strain>
    </source>
</reference>
<dbReference type="PROSITE" id="PS50198">
    <property type="entry name" value="PPIC_PPIASE_2"/>
    <property type="match status" value="1"/>
</dbReference>
<evidence type="ECO:0000256" key="12">
    <source>
        <dbReference type="SAM" id="Phobius"/>
    </source>
</evidence>
<dbReference type="EMBL" id="BAAAGG010000004">
    <property type="protein sequence ID" value="GAA0752603.1"/>
    <property type="molecule type" value="Genomic_DNA"/>
</dbReference>
<keyword evidence="5 12" id="KW-1133">Transmembrane helix</keyword>
<evidence type="ECO:0000259" key="13">
    <source>
        <dbReference type="PROSITE" id="PS50198"/>
    </source>
</evidence>
<keyword evidence="15" id="KW-1185">Reference proteome</keyword>
<dbReference type="InterPro" id="IPR000297">
    <property type="entry name" value="PPIase_PpiC"/>
</dbReference>
<dbReference type="Pfam" id="PF13623">
    <property type="entry name" value="SurA_N_2"/>
    <property type="match status" value="1"/>
</dbReference>
<evidence type="ECO:0000256" key="1">
    <source>
        <dbReference type="ARBA" id="ARBA00004382"/>
    </source>
</evidence>
<dbReference type="SUPFAM" id="SSF54534">
    <property type="entry name" value="FKBP-like"/>
    <property type="match status" value="2"/>
</dbReference>
<proteinExistence type="inferred from homology"/>
<dbReference type="InterPro" id="IPR023058">
    <property type="entry name" value="PPIase_PpiC_CS"/>
</dbReference>
<dbReference type="GO" id="GO:0016853">
    <property type="term" value="F:isomerase activity"/>
    <property type="evidence" value="ECO:0007669"/>
    <property type="project" value="UniProtKB-KW"/>
</dbReference>
<evidence type="ECO:0000256" key="11">
    <source>
        <dbReference type="PROSITE-ProRule" id="PRU00278"/>
    </source>
</evidence>
<comment type="caution">
    <text evidence="14">The sequence shown here is derived from an EMBL/GenBank/DDBJ whole genome shotgun (WGS) entry which is preliminary data.</text>
</comment>
<dbReference type="InterPro" id="IPR027304">
    <property type="entry name" value="Trigger_fact/SurA_dom_sf"/>
</dbReference>
<feature type="domain" description="PpiC" evidence="13">
    <location>
        <begin position="350"/>
        <end position="457"/>
    </location>
</feature>
<sequence length="714" mass="79907">MGELSYFRPLDFLKYLKMAILSKIRERTVFLIVIIALALFAFVLTDLFRNGGFTADKASSSVGVIGDEEISREQFASQVEGIVQQSQGRVSTLQAAKQAWENNLRSILLKQEFEKLGLEVGADQITDVMAQQLAGDPRFSNEAGFFDEAKLKQFIAELKVTSPEQYQQWVNFEKSMEVNAKSQLYFNMVKAGVTATILEGKQIYHQENDNLTFEFVKVPFTKAEDVEITKSDIQSYINEHKGRFQQEAKRDIEYVSFDEQASDEDNALVLAEVEKLVTEGDQDFRATEDVEEFLAINSEVPFNDVYTFEYDIKGENADAILDLDLNEVYGPYFENQSYKVTKLLERTQKPDSVQTSHILVTYDGTRVDGSVTRSKEEAKSLADSITSVVKRNSDKFSELATEFSSDRQSAQNGGDLGWINYGALVPEFNDYVFEDATVNSYGVVETDFGYHVVYIEDRTAPKNALKLATIVKRVEPSEKTLNELYRSASKFELAAKDGDFLEQAEEFDKTVKPVNGINKLDETIPGAGRQRSVVKWAFENGSKVGEIKSFDTGSGYIVARVTNIKKKGLKSPEEASAVVTPILKKRKQAEKIISQIEDNELATVASAFGVTQQKATSVNMSNPIIPGGGREPKIVGAAFAMEEGELSKPLEGNSGVYVLRLVEKNKAQPLASYRSIAKEESEKRTRSLLNPRTSPIIEALKNSKEIEDNRHLIY</sequence>
<evidence type="ECO:0000256" key="3">
    <source>
        <dbReference type="ARBA" id="ARBA00022519"/>
    </source>
</evidence>
<evidence type="ECO:0000256" key="6">
    <source>
        <dbReference type="ARBA" id="ARBA00023136"/>
    </source>
</evidence>
<dbReference type="Pfam" id="PF13616">
    <property type="entry name" value="Rotamase_3"/>
    <property type="match status" value="1"/>
</dbReference>
<keyword evidence="7" id="KW-0143">Chaperone</keyword>
<keyword evidence="11 14" id="KW-0413">Isomerase</keyword>
<organism evidence="14 15">
    <name type="scientific">Psychroflexus lacisalsi</name>
    <dbReference type="NCBI Taxonomy" id="503928"/>
    <lineage>
        <taxon>Bacteria</taxon>
        <taxon>Pseudomonadati</taxon>
        <taxon>Bacteroidota</taxon>
        <taxon>Flavobacteriia</taxon>
        <taxon>Flavobacteriales</taxon>
        <taxon>Flavobacteriaceae</taxon>
        <taxon>Psychroflexus</taxon>
    </lineage>
</organism>
<keyword evidence="3" id="KW-0997">Cell inner membrane</keyword>
<dbReference type="InterPro" id="IPR052029">
    <property type="entry name" value="PpiD_chaperone"/>
</dbReference>
<evidence type="ECO:0000256" key="5">
    <source>
        <dbReference type="ARBA" id="ARBA00022989"/>
    </source>
</evidence>
<evidence type="ECO:0000256" key="9">
    <source>
        <dbReference type="ARBA" id="ARBA00040743"/>
    </source>
</evidence>
<dbReference type="PANTHER" id="PTHR47529">
    <property type="entry name" value="PEPTIDYL-PROLYL CIS-TRANS ISOMERASE D"/>
    <property type="match status" value="1"/>
</dbReference>
<evidence type="ECO:0000256" key="10">
    <source>
        <dbReference type="ARBA" id="ARBA00042775"/>
    </source>
</evidence>
<evidence type="ECO:0000313" key="14">
    <source>
        <dbReference type="EMBL" id="GAA0752603.1"/>
    </source>
</evidence>
<evidence type="ECO:0000256" key="8">
    <source>
        <dbReference type="ARBA" id="ARBA00038408"/>
    </source>
</evidence>
<dbReference type="Gene3D" id="3.10.50.40">
    <property type="match status" value="2"/>
</dbReference>
<dbReference type="PROSITE" id="PS01096">
    <property type="entry name" value="PPIC_PPIASE_1"/>
    <property type="match status" value="1"/>
</dbReference>
<comment type="similarity">
    <text evidence="8">Belongs to the PpiD chaperone family.</text>
</comment>
<gene>
    <name evidence="14" type="ORF">GCM10009433_03760</name>
</gene>
<evidence type="ECO:0000256" key="7">
    <source>
        <dbReference type="ARBA" id="ARBA00023186"/>
    </source>
</evidence>
<name>A0ABN1K1Y2_9FLAO</name>
<accession>A0ABN1K1Y2</accession>
<dbReference type="PANTHER" id="PTHR47529:SF1">
    <property type="entry name" value="PERIPLASMIC CHAPERONE PPID"/>
    <property type="match status" value="1"/>
</dbReference>
<keyword evidence="6 12" id="KW-0472">Membrane</keyword>
<comment type="subcellular location">
    <subcellularLocation>
        <location evidence="1">Cell inner membrane</location>
        <topology evidence="1">Single-pass type II membrane protein</topology>
        <orientation evidence="1">Periplasmic side</orientation>
    </subcellularLocation>
</comment>
<evidence type="ECO:0000313" key="15">
    <source>
        <dbReference type="Proteomes" id="UP001500185"/>
    </source>
</evidence>
<evidence type="ECO:0000256" key="4">
    <source>
        <dbReference type="ARBA" id="ARBA00022692"/>
    </source>
</evidence>
<protein>
    <recommendedName>
        <fullName evidence="9">Periplasmic chaperone PpiD</fullName>
    </recommendedName>
    <alternativeName>
        <fullName evidence="10">Periplasmic folding chaperone</fullName>
    </alternativeName>
</protein>
<dbReference type="InterPro" id="IPR046357">
    <property type="entry name" value="PPIase_dom_sf"/>
</dbReference>
<keyword evidence="4 12" id="KW-0812">Transmembrane</keyword>
<feature type="transmembrane region" description="Helical" evidence="12">
    <location>
        <begin position="28"/>
        <end position="48"/>
    </location>
</feature>
<dbReference type="Proteomes" id="UP001500185">
    <property type="component" value="Unassembled WGS sequence"/>
</dbReference>
<keyword evidence="2" id="KW-1003">Cell membrane</keyword>
<keyword evidence="11" id="KW-0697">Rotamase</keyword>